<dbReference type="AlphaFoldDB" id="A0A517QKT0"/>
<dbReference type="Gene3D" id="3.40.50.150">
    <property type="entry name" value="Vaccinia Virus protein VP39"/>
    <property type="match status" value="1"/>
</dbReference>
<gene>
    <name evidence="1" type="ORF">Mal48_14460</name>
</gene>
<name>A0A517QKT0_9PLAN</name>
<evidence type="ECO:0008006" key="3">
    <source>
        <dbReference type="Google" id="ProtNLM"/>
    </source>
</evidence>
<evidence type="ECO:0000313" key="1">
    <source>
        <dbReference type="EMBL" id="QDT32204.1"/>
    </source>
</evidence>
<protein>
    <recommendedName>
        <fullName evidence="3">Bifunctional 3-demethylubiquinone-9 3-methyltransferase/ 2-octaprenyl-6-hydroxy phenol methylase</fullName>
    </recommendedName>
</protein>
<dbReference type="KEGG" id="tpol:Mal48_14460"/>
<dbReference type="EMBL" id="CP036267">
    <property type="protein sequence ID" value="QDT32204.1"/>
    <property type="molecule type" value="Genomic_DNA"/>
</dbReference>
<evidence type="ECO:0000313" key="2">
    <source>
        <dbReference type="Proteomes" id="UP000315724"/>
    </source>
</evidence>
<keyword evidence="2" id="KW-1185">Reference proteome</keyword>
<dbReference type="InterPro" id="IPR029063">
    <property type="entry name" value="SAM-dependent_MTases_sf"/>
</dbReference>
<reference evidence="1 2" key="1">
    <citation type="submission" date="2019-02" db="EMBL/GenBank/DDBJ databases">
        <title>Deep-cultivation of Planctomycetes and their phenomic and genomic characterization uncovers novel biology.</title>
        <authorList>
            <person name="Wiegand S."/>
            <person name="Jogler M."/>
            <person name="Boedeker C."/>
            <person name="Pinto D."/>
            <person name="Vollmers J."/>
            <person name="Rivas-Marin E."/>
            <person name="Kohn T."/>
            <person name="Peeters S.H."/>
            <person name="Heuer A."/>
            <person name="Rast P."/>
            <person name="Oberbeckmann S."/>
            <person name="Bunk B."/>
            <person name="Jeske O."/>
            <person name="Meyerdierks A."/>
            <person name="Storesund J.E."/>
            <person name="Kallscheuer N."/>
            <person name="Luecker S."/>
            <person name="Lage O.M."/>
            <person name="Pohl T."/>
            <person name="Merkel B.J."/>
            <person name="Hornburger P."/>
            <person name="Mueller R.-W."/>
            <person name="Bruemmer F."/>
            <person name="Labrenz M."/>
            <person name="Spormann A.M."/>
            <person name="Op den Camp H."/>
            <person name="Overmann J."/>
            <person name="Amann R."/>
            <person name="Jetten M.S.M."/>
            <person name="Mascher T."/>
            <person name="Medema M.H."/>
            <person name="Devos D.P."/>
            <person name="Kaster A.-K."/>
            <person name="Ovreas L."/>
            <person name="Rohde M."/>
            <person name="Galperin M.Y."/>
            <person name="Jogler C."/>
        </authorList>
    </citation>
    <scope>NUCLEOTIDE SEQUENCE [LARGE SCALE GENOMIC DNA]</scope>
    <source>
        <strain evidence="1 2">Mal48</strain>
    </source>
</reference>
<organism evidence="1 2">
    <name type="scientific">Thalassoglobus polymorphus</name>
    <dbReference type="NCBI Taxonomy" id="2527994"/>
    <lineage>
        <taxon>Bacteria</taxon>
        <taxon>Pseudomonadati</taxon>
        <taxon>Planctomycetota</taxon>
        <taxon>Planctomycetia</taxon>
        <taxon>Planctomycetales</taxon>
        <taxon>Planctomycetaceae</taxon>
        <taxon>Thalassoglobus</taxon>
    </lineage>
</organism>
<sequence>MRGLKIGPLGGSTGSPVESIRRGQMENDISRITCPLCSADHVLPLHVDKWREYVRCVACQLTFVPSVFHLTPSDEKAVYDLHQNSPSDHRYRNFLSRLFEPVHGRIAAGSHGLDFGSGPGPTLSVMFEEAGHHMAIYDPYYAPETAPLTLQYDFVTASEVVEHFCNPGEELCRLWSYLKPGGLLGIMTKLVLDREAFADWHYKNDRTHVSFFSRETFAWLAEDWNAELVFVGDDVMLLRHRADV</sequence>
<accession>A0A517QKT0</accession>
<proteinExistence type="predicted"/>
<dbReference type="Pfam" id="PF13489">
    <property type="entry name" value="Methyltransf_23"/>
    <property type="match status" value="1"/>
</dbReference>
<dbReference type="SUPFAM" id="SSF53335">
    <property type="entry name" value="S-adenosyl-L-methionine-dependent methyltransferases"/>
    <property type="match status" value="1"/>
</dbReference>
<dbReference type="Proteomes" id="UP000315724">
    <property type="component" value="Chromosome"/>
</dbReference>